<evidence type="ECO:0000256" key="10">
    <source>
        <dbReference type="HAMAP-Rule" id="MF_00139"/>
    </source>
</evidence>
<dbReference type="GO" id="GO:0004643">
    <property type="term" value="F:phosphoribosylaminoimidazolecarboxamide formyltransferase activity"/>
    <property type="evidence" value="ECO:0007669"/>
    <property type="project" value="UniProtKB-UniRule"/>
</dbReference>
<keyword evidence="13" id="KW-1185">Reference proteome</keyword>
<keyword evidence="6 10" id="KW-0378">Hydrolase</keyword>
<evidence type="ECO:0000256" key="6">
    <source>
        <dbReference type="ARBA" id="ARBA00022801"/>
    </source>
</evidence>
<proteinExistence type="inferred from homology"/>
<dbReference type="AlphaFoldDB" id="A0A372LQ35"/>
<dbReference type="GO" id="GO:0003937">
    <property type="term" value="F:IMP cyclohydrolase activity"/>
    <property type="evidence" value="ECO:0007669"/>
    <property type="project" value="UniProtKB-UniRule"/>
</dbReference>
<reference evidence="12 13" key="1">
    <citation type="submission" date="2018-08" db="EMBL/GenBank/DDBJ databases">
        <title>Bacillus chawlae sp. nov., Bacillus glennii sp. nov., and Bacillus saganii sp. nov. Isolated from the Vehicle Assembly Building at Kennedy Space Center where the Viking Spacecraft were Assembled.</title>
        <authorList>
            <person name="Seuylemezian A."/>
            <person name="Vaishampayan P."/>
        </authorList>
    </citation>
    <scope>NUCLEOTIDE SEQUENCE [LARGE SCALE GENOMIC DNA]</scope>
    <source>
        <strain evidence="12 13">V47-23a</strain>
    </source>
</reference>
<evidence type="ECO:0000256" key="3">
    <source>
        <dbReference type="ARBA" id="ARBA00007667"/>
    </source>
</evidence>
<dbReference type="GO" id="GO:0005829">
    <property type="term" value="C:cytosol"/>
    <property type="evidence" value="ECO:0007669"/>
    <property type="project" value="TreeGrafter"/>
</dbReference>
<dbReference type="SMART" id="SM00798">
    <property type="entry name" value="AICARFT_IMPCHas"/>
    <property type="match status" value="1"/>
</dbReference>
<dbReference type="FunFam" id="3.40.140.20:FF:000001">
    <property type="entry name" value="Bifunctional purine biosynthesis protein PurH"/>
    <property type="match status" value="1"/>
</dbReference>
<dbReference type="Gene3D" id="3.40.50.1380">
    <property type="entry name" value="Methylglyoxal synthase-like domain"/>
    <property type="match status" value="1"/>
</dbReference>
<sequence>MRKKALISVSDKTGIIDFAKGLQELGFEIISTGGTKQALQDSGVAVTGISDVTGFPEILDGRVKTLHPNVHGALLARVGEADHLSQIQEHGIQPISVVCVNLYPFKETISKPDVSVEEAIENIDIGGPSMLRSSAKNHEYVAAVVDPADYNTVLTELKETGDVNKETKRWLAAKVFRHTAAYDAMIAEYMTELVQEEQPETVTMTFELKQPLRYGENPHQKAAFYKKPLGSSFSIAHAEQLHGKELSYNNINDADAALQIVREFNQPAAVAVKHSNPCGVGTGETIEAAFSQAYQADPVSIFGGIVALNREVNRETAEQLHEIFLEIVIAPSFTKEALEILTSKKNIRLLTVSFGKKEKAEKKLSSIEGGLLIQDSDEFGFEQADITVPTKRKPTEDEWNALKLGWKVVKHVKSNAIVVSDVQMTLGIGAGQMNRVGSARIALEQAGEKAKGSAMASDAFFPMDDTVEAAAKAGITSIIQPGGSIRDEDSIKKADEYGIAMVFTGVRHFKH</sequence>
<dbReference type="CDD" id="cd01421">
    <property type="entry name" value="IMPCH"/>
    <property type="match status" value="1"/>
</dbReference>
<dbReference type="InterPro" id="IPR002695">
    <property type="entry name" value="PurH-like"/>
</dbReference>
<dbReference type="PANTHER" id="PTHR11692">
    <property type="entry name" value="BIFUNCTIONAL PURINE BIOSYNTHESIS PROTEIN PURH"/>
    <property type="match status" value="1"/>
</dbReference>
<dbReference type="InterPro" id="IPR036914">
    <property type="entry name" value="MGS-like_dom_sf"/>
</dbReference>
<dbReference type="NCBIfam" id="NF002049">
    <property type="entry name" value="PRK00881.1"/>
    <property type="match status" value="1"/>
</dbReference>
<comment type="catalytic activity">
    <reaction evidence="9 10">
        <text>IMP + H2O = 5-formamido-1-(5-phospho-D-ribosyl)imidazole-4-carboxamide</text>
        <dbReference type="Rhea" id="RHEA:18445"/>
        <dbReference type="ChEBI" id="CHEBI:15377"/>
        <dbReference type="ChEBI" id="CHEBI:58053"/>
        <dbReference type="ChEBI" id="CHEBI:58467"/>
        <dbReference type="EC" id="3.5.4.10"/>
    </reaction>
</comment>
<evidence type="ECO:0000313" key="13">
    <source>
        <dbReference type="Proteomes" id="UP000264541"/>
    </source>
</evidence>
<evidence type="ECO:0000256" key="4">
    <source>
        <dbReference type="ARBA" id="ARBA00022679"/>
    </source>
</evidence>
<comment type="pathway">
    <text evidence="1 10">Purine metabolism; IMP biosynthesis via de novo pathway; IMP from 5-formamido-1-(5-phospho-D-ribosyl)imidazole-4-carboxamide: step 1/1.</text>
</comment>
<name>A0A372LQ35_9BACI</name>
<comment type="domain">
    <text evidence="10">The IMP cyclohydrolase activity resides in the N-terminal region.</text>
</comment>
<comment type="catalytic activity">
    <reaction evidence="8 10">
        <text>(6R)-10-formyltetrahydrofolate + 5-amino-1-(5-phospho-beta-D-ribosyl)imidazole-4-carboxamide = 5-formamido-1-(5-phospho-D-ribosyl)imidazole-4-carboxamide + (6S)-5,6,7,8-tetrahydrofolate</text>
        <dbReference type="Rhea" id="RHEA:22192"/>
        <dbReference type="ChEBI" id="CHEBI:57453"/>
        <dbReference type="ChEBI" id="CHEBI:58467"/>
        <dbReference type="ChEBI" id="CHEBI:58475"/>
        <dbReference type="ChEBI" id="CHEBI:195366"/>
        <dbReference type="EC" id="2.1.2.3"/>
    </reaction>
</comment>
<accession>A0A372LQ35</accession>
<gene>
    <name evidence="10 12" type="primary">purH</name>
    <name evidence="12" type="ORF">D0469_10485</name>
</gene>
<comment type="caution">
    <text evidence="12">The sequence shown here is derived from an EMBL/GenBank/DDBJ whole genome shotgun (WGS) entry which is preliminary data.</text>
</comment>
<dbReference type="InterPro" id="IPR024051">
    <property type="entry name" value="AICAR_Tfase_dup_dom_sf"/>
</dbReference>
<dbReference type="EMBL" id="QVTE01000030">
    <property type="protein sequence ID" value="RFU68909.1"/>
    <property type="molecule type" value="Genomic_DNA"/>
</dbReference>
<dbReference type="Pfam" id="PF02142">
    <property type="entry name" value="MGS"/>
    <property type="match status" value="1"/>
</dbReference>
<keyword evidence="5 10" id="KW-0658">Purine biosynthesis</keyword>
<dbReference type="RefSeq" id="WP_117326699.1">
    <property type="nucleotide sequence ID" value="NZ_QVTE01000030.1"/>
</dbReference>
<comment type="similarity">
    <text evidence="3 10">Belongs to the PurH family.</text>
</comment>
<evidence type="ECO:0000259" key="11">
    <source>
        <dbReference type="PROSITE" id="PS51855"/>
    </source>
</evidence>
<dbReference type="PROSITE" id="PS51855">
    <property type="entry name" value="MGS"/>
    <property type="match status" value="1"/>
</dbReference>
<comment type="pathway">
    <text evidence="2 10">Purine metabolism; IMP biosynthesis via de novo pathway; 5-formamido-1-(5-phospho-D-ribosyl)imidazole-4-carboxamide from 5-amino-1-(5-phospho-D-ribosyl)imidazole-4-carboxamide (10-formyl THF route): step 1/1.</text>
</comment>
<dbReference type="HAMAP" id="MF_00139">
    <property type="entry name" value="PurH"/>
    <property type="match status" value="1"/>
</dbReference>
<evidence type="ECO:0000256" key="1">
    <source>
        <dbReference type="ARBA" id="ARBA00004844"/>
    </source>
</evidence>
<evidence type="ECO:0000256" key="8">
    <source>
        <dbReference type="ARBA" id="ARBA00050488"/>
    </source>
</evidence>
<dbReference type="Pfam" id="PF01808">
    <property type="entry name" value="AICARFT_IMPCHas"/>
    <property type="match status" value="1"/>
</dbReference>
<dbReference type="SUPFAM" id="SSF52335">
    <property type="entry name" value="Methylglyoxal synthase-like"/>
    <property type="match status" value="1"/>
</dbReference>
<dbReference type="SUPFAM" id="SSF53927">
    <property type="entry name" value="Cytidine deaminase-like"/>
    <property type="match status" value="1"/>
</dbReference>
<evidence type="ECO:0000313" key="12">
    <source>
        <dbReference type="EMBL" id="RFU68909.1"/>
    </source>
</evidence>
<dbReference type="InterPro" id="IPR016193">
    <property type="entry name" value="Cytidine_deaminase-like"/>
</dbReference>
<organism evidence="12 13">
    <name type="scientific">Peribacillus saganii</name>
    <dbReference type="NCBI Taxonomy" id="2303992"/>
    <lineage>
        <taxon>Bacteria</taxon>
        <taxon>Bacillati</taxon>
        <taxon>Bacillota</taxon>
        <taxon>Bacilli</taxon>
        <taxon>Bacillales</taxon>
        <taxon>Bacillaceae</taxon>
        <taxon>Peribacillus</taxon>
    </lineage>
</organism>
<dbReference type="PIRSF" id="PIRSF000414">
    <property type="entry name" value="AICARFT_IMPCHas"/>
    <property type="match status" value="1"/>
</dbReference>
<dbReference type="FunFam" id="3.40.140.20:FF:000002">
    <property type="entry name" value="Bifunctional purine biosynthesis protein PurH"/>
    <property type="match status" value="1"/>
</dbReference>
<feature type="domain" description="MGS-like" evidence="11">
    <location>
        <begin position="1"/>
        <end position="145"/>
    </location>
</feature>
<dbReference type="FunFam" id="3.40.50.1380:FF:000001">
    <property type="entry name" value="Bifunctional purine biosynthesis protein PurH"/>
    <property type="match status" value="1"/>
</dbReference>
<dbReference type="SMART" id="SM00851">
    <property type="entry name" value="MGS"/>
    <property type="match status" value="1"/>
</dbReference>
<dbReference type="EC" id="2.1.2.3" evidence="10"/>
<dbReference type="InterPro" id="IPR011607">
    <property type="entry name" value="MGS-like_dom"/>
</dbReference>
<dbReference type="OrthoDB" id="9802065at2"/>
<protein>
    <recommendedName>
        <fullName evidence="10">Bifunctional purine biosynthesis protein PurH</fullName>
    </recommendedName>
    <domain>
        <recommendedName>
            <fullName evidence="10">Phosphoribosylaminoimidazolecarboxamide formyltransferase</fullName>
            <ecNumber evidence="10">2.1.2.3</ecNumber>
        </recommendedName>
        <alternativeName>
            <fullName evidence="10">AICAR transformylase</fullName>
        </alternativeName>
    </domain>
    <domain>
        <recommendedName>
            <fullName evidence="10">IMP cyclohydrolase</fullName>
            <ecNumber evidence="10">3.5.4.10</ecNumber>
        </recommendedName>
        <alternativeName>
            <fullName evidence="10">ATIC</fullName>
        </alternativeName>
        <alternativeName>
            <fullName evidence="10">IMP synthase</fullName>
        </alternativeName>
        <alternativeName>
            <fullName evidence="10">Inosinicase</fullName>
        </alternativeName>
    </domain>
</protein>
<dbReference type="Gene3D" id="3.40.140.20">
    <property type="match status" value="2"/>
</dbReference>
<keyword evidence="4 10" id="KW-0808">Transferase</keyword>
<keyword evidence="7 10" id="KW-0511">Multifunctional enzyme</keyword>
<evidence type="ECO:0000256" key="5">
    <source>
        <dbReference type="ARBA" id="ARBA00022755"/>
    </source>
</evidence>
<dbReference type="PANTHER" id="PTHR11692:SF0">
    <property type="entry name" value="BIFUNCTIONAL PURINE BIOSYNTHESIS PROTEIN ATIC"/>
    <property type="match status" value="1"/>
</dbReference>
<dbReference type="NCBIfam" id="TIGR00355">
    <property type="entry name" value="purH"/>
    <property type="match status" value="1"/>
</dbReference>
<dbReference type="Proteomes" id="UP000264541">
    <property type="component" value="Unassembled WGS sequence"/>
</dbReference>
<evidence type="ECO:0000256" key="2">
    <source>
        <dbReference type="ARBA" id="ARBA00004954"/>
    </source>
</evidence>
<evidence type="ECO:0000256" key="9">
    <source>
        <dbReference type="ARBA" id="ARBA00050687"/>
    </source>
</evidence>
<evidence type="ECO:0000256" key="7">
    <source>
        <dbReference type="ARBA" id="ARBA00023268"/>
    </source>
</evidence>
<dbReference type="EC" id="3.5.4.10" evidence="10"/>
<dbReference type="UniPathway" id="UPA00074">
    <property type="reaction ID" value="UER00133"/>
</dbReference>
<dbReference type="GO" id="GO:0006189">
    <property type="term" value="P:'de novo' IMP biosynthetic process"/>
    <property type="evidence" value="ECO:0007669"/>
    <property type="project" value="UniProtKB-UniRule"/>
</dbReference>